<comment type="subcellular location">
    <subcellularLocation>
        <location evidence="1 9">Cell membrane</location>
        <topology evidence="1 9">Multi-pass membrane protein</topology>
    </subcellularLocation>
</comment>
<evidence type="ECO:0000256" key="3">
    <source>
        <dbReference type="ARBA" id="ARBA00022475"/>
    </source>
</evidence>
<dbReference type="InterPro" id="IPR022646">
    <property type="entry name" value="SecD/SecF_CS"/>
</dbReference>
<dbReference type="NCBIfam" id="TIGR01129">
    <property type="entry name" value="secD"/>
    <property type="match status" value="1"/>
</dbReference>
<comment type="subunit">
    <text evidence="9">Forms a complex with SecF. Part of the essential Sec protein translocation apparatus which comprises SecA, SecYEG and auxiliary proteins SecDF. Other proteins may also be involved.</text>
</comment>
<feature type="transmembrane region" description="Helical" evidence="9">
    <location>
        <begin position="376"/>
        <end position="398"/>
    </location>
</feature>
<dbReference type="GO" id="GO:0006605">
    <property type="term" value="P:protein targeting"/>
    <property type="evidence" value="ECO:0007669"/>
    <property type="project" value="UniProtKB-UniRule"/>
</dbReference>
<feature type="transmembrane region" description="Helical" evidence="9">
    <location>
        <begin position="352"/>
        <end position="370"/>
    </location>
</feature>
<dbReference type="Gene3D" id="1.20.1640.10">
    <property type="entry name" value="Multidrug efflux transporter AcrB transmembrane domain"/>
    <property type="match status" value="1"/>
</dbReference>
<dbReference type="Gene3D" id="3.30.1360.200">
    <property type="match status" value="1"/>
</dbReference>
<dbReference type="NCBIfam" id="TIGR00916">
    <property type="entry name" value="2A0604s01"/>
    <property type="match status" value="1"/>
</dbReference>
<comment type="caution">
    <text evidence="13">The sequence shown here is derived from an EMBL/GenBank/DDBJ whole genome shotgun (WGS) entry which is preliminary data.</text>
</comment>
<keyword evidence="3 9" id="KW-1003">Cell membrane</keyword>
<keyword evidence="8 9" id="KW-0472">Membrane</keyword>
<feature type="transmembrane region" description="Helical" evidence="9">
    <location>
        <begin position="247"/>
        <end position="267"/>
    </location>
</feature>
<dbReference type="InterPro" id="IPR022813">
    <property type="entry name" value="SecD/SecF_arch_bac"/>
</dbReference>
<evidence type="ECO:0000259" key="12">
    <source>
        <dbReference type="Pfam" id="PF22599"/>
    </source>
</evidence>
<protein>
    <recommendedName>
        <fullName evidence="9">Protein translocase subunit SecD</fullName>
    </recommendedName>
</protein>
<dbReference type="STRING" id="1797516.A3D26_02055"/>
<dbReference type="Gene3D" id="3.30.70.3400">
    <property type="match status" value="1"/>
</dbReference>
<dbReference type="InterPro" id="IPR048634">
    <property type="entry name" value="SecD_SecF_C"/>
</dbReference>
<dbReference type="Pfam" id="PF07549">
    <property type="entry name" value="Sec_GG"/>
    <property type="match status" value="1"/>
</dbReference>
<dbReference type="Pfam" id="PF22599">
    <property type="entry name" value="SecDF_P1_head"/>
    <property type="match status" value="1"/>
</dbReference>
<feature type="transmembrane region" description="Helical" evidence="9">
    <location>
        <begin position="298"/>
        <end position="319"/>
    </location>
</feature>
<accession>A0A1G1V846</accession>
<evidence type="ECO:0000256" key="6">
    <source>
        <dbReference type="ARBA" id="ARBA00022989"/>
    </source>
</evidence>
<evidence type="ECO:0000256" key="5">
    <source>
        <dbReference type="ARBA" id="ARBA00022927"/>
    </source>
</evidence>
<feature type="domain" description="Protein export membrane protein SecD/SecF C-terminal" evidence="10">
    <location>
        <begin position="227"/>
        <end position="407"/>
    </location>
</feature>
<evidence type="ECO:0000256" key="9">
    <source>
        <dbReference type="HAMAP-Rule" id="MF_01463"/>
    </source>
</evidence>
<name>A0A1G1V846_9BACT</name>
<comment type="caution">
    <text evidence="9">Lacks conserved residue(s) required for the propagation of feature annotation.</text>
</comment>
<evidence type="ECO:0000313" key="14">
    <source>
        <dbReference type="Proteomes" id="UP000178319"/>
    </source>
</evidence>
<dbReference type="PANTHER" id="PTHR30081">
    <property type="entry name" value="PROTEIN-EXPORT MEMBRANE PROTEIN SEC"/>
    <property type="match status" value="1"/>
</dbReference>
<keyword evidence="4 9" id="KW-0812">Transmembrane</keyword>
<gene>
    <name evidence="9" type="primary">secD</name>
    <name evidence="13" type="ORF">A3D26_02055</name>
</gene>
<sequence length="410" mass="44548">MTRPSLNIRIGSFAFFRSLEVKLGLDLAGGSSLTFEADTSKLIPEDRKEAVDASRDAIERRINLFGVSEAVVRTSKEGDSHKIIVELPGITDTESAISLISQTAQLDFREYTPEKEATPSGLITYQNTISTGFTGSDFKRAKPDFDPQTGNPIITFETKPESAKKFAEITTRLQNKPLAIFLDQTGISAPIVQNPITNGQGIITGGFTLDEAKSIAKLLNSGALPVSLKRIEQRTTPPTLGAESVKASITAGLVGLVMVILFMTLYYGRLGFIASFALIVYGLLTFAVYKLIPIVLTLPGVAGFILSVGMAVDSNILVFERMKEELRVGKPWLDSMESAFGRAWDSIRDANVATLLTAFILFNPLNLSFLHTSGPIRGFAVTLLLGVVISLFTGLFVTRTLLRVFAKKQT</sequence>
<comment type="function">
    <text evidence="9">Part of the Sec protein translocase complex. Interacts with the SecYEG preprotein conducting channel. SecDF uses the proton motive force (PMF) to complete protein translocation after the ATP-dependent function of SecA.</text>
</comment>
<dbReference type="Proteomes" id="UP000178319">
    <property type="component" value="Unassembled WGS sequence"/>
</dbReference>
<evidence type="ECO:0000256" key="8">
    <source>
        <dbReference type="ARBA" id="ARBA00023136"/>
    </source>
</evidence>
<feature type="transmembrane region" description="Helical" evidence="9">
    <location>
        <begin position="272"/>
        <end position="292"/>
    </location>
</feature>
<evidence type="ECO:0000259" key="11">
    <source>
        <dbReference type="Pfam" id="PF21760"/>
    </source>
</evidence>
<keyword evidence="5 9" id="KW-0653">Protein transport</keyword>
<keyword evidence="6 9" id="KW-1133">Transmembrane helix</keyword>
<dbReference type="GO" id="GO:0065002">
    <property type="term" value="P:intracellular protein transmembrane transport"/>
    <property type="evidence" value="ECO:0007669"/>
    <property type="project" value="UniProtKB-UniRule"/>
</dbReference>
<organism evidence="13 14">
    <name type="scientific">Candidatus Blackburnbacteria bacterium RIFCSPHIGHO2_02_FULL_44_20</name>
    <dbReference type="NCBI Taxonomy" id="1797516"/>
    <lineage>
        <taxon>Bacteria</taxon>
        <taxon>Candidatus Blackburniibacteriota</taxon>
    </lineage>
</organism>
<keyword evidence="7 9" id="KW-0811">Translocation</keyword>
<evidence type="ECO:0000256" key="4">
    <source>
        <dbReference type="ARBA" id="ARBA00022692"/>
    </source>
</evidence>
<dbReference type="SUPFAM" id="SSF82866">
    <property type="entry name" value="Multidrug efflux transporter AcrB transmembrane domain"/>
    <property type="match status" value="1"/>
</dbReference>
<dbReference type="HAMAP" id="MF_01463_B">
    <property type="entry name" value="SecD_B"/>
    <property type="match status" value="1"/>
</dbReference>
<dbReference type="GO" id="GO:0005886">
    <property type="term" value="C:plasma membrane"/>
    <property type="evidence" value="ECO:0007669"/>
    <property type="project" value="UniProtKB-SubCell"/>
</dbReference>
<evidence type="ECO:0000313" key="13">
    <source>
        <dbReference type="EMBL" id="OGY11628.1"/>
    </source>
</evidence>
<dbReference type="Pfam" id="PF21760">
    <property type="entry name" value="SecD_1st"/>
    <property type="match status" value="1"/>
</dbReference>
<keyword evidence="2 9" id="KW-0813">Transport</keyword>
<evidence type="ECO:0000256" key="7">
    <source>
        <dbReference type="ARBA" id="ARBA00023010"/>
    </source>
</evidence>
<dbReference type="InterPro" id="IPR055344">
    <property type="entry name" value="SecD_SecF_C_bact"/>
</dbReference>
<proteinExistence type="inferred from homology"/>
<evidence type="ECO:0000259" key="10">
    <source>
        <dbReference type="Pfam" id="PF02355"/>
    </source>
</evidence>
<dbReference type="InterPro" id="IPR001036">
    <property type="entry name" value="Acrflvin-R"/>
</dbReference>
<dbReference type="Pfam" id="PF02355">
    <property type="entry name" value="SecD_SecF_C"/>
    <property type="match status" value="1"/>
</dbReference>
<dbReference type="GO" id="GO:0043952">
    <property type="term" value="P:protein transport by the Sec complex"/>
    <property type="evidence" value="ECO:0007669"/>
    <property type="project" value="UniProtKB-UniRule"/>
</dbReference>
<dbReference type="GO" id="GO:0015450">
    <property type="term" value="F:protein-transporting ATPase activity"/>
    <property type="evidence" value="ECO:0007669"/>
    <property type="project" value="InterPro"/>
</dbReference>
<dbReference type="PANTHER" id="PTHR30081:SF1">
    <property type="entry name" value="PROTEIN TRANSLOCASE SUBUNIT SECD"/>
    <property type="match status" value="1"/>
</dbReference>
<dbReference type="PRINTS" id="PR00702">
    <property type="entry name" value="ACRIFLAVINRP"/>
</dbReference>
<dbReference type="InterPro" id="IPR054384">
    <property type="entry name" value="SecDF_P1_head"/>
</dbReference>
<evidence type="ECO:0000256" key="1">
    <source>
        <dbReference type="ARBA" id="ARBA00004651"/>
    </source>
</evidence>
<dbReference type="InterPro" id="IPR005791">
    <property type="entry name" value="SecD"/>
</dbReference>
<reference evidence="13 14" key="1">
    <citation type="journal article" date="2016" name="Nat. Commun.">
        <title>Thousands of microbial genomes shed light on interconnected biogeochemical processes in an aquifer system.</title>
        <authorList>
            <person name="Anantharaman K."/>
            <person name="Brown C.T."/>
            <person name="Hug L.A."/>
            <person name="Sharon I."/>
            <person name="Castelle C.J."/>
            <person name="Probst A.J."/>
            <person name="Thomas B.C."/>
            <person name="Singh A."/>
            <person name="Wilkins M.J."/>
            <person name="Karaoz U."/>
            <person name="Brodie E.L."/>
            <person name="Williams K.H."/>
            <person name="Hubbard S.S."/>
            <person name="Banfield J.F."/>
        </authorList>
    </citation>
    <scope>NUCLEOTIDE SEQUENCE [LARGE SCALE GENOMIC DNA]</scope>
</reference>
<dbReference type="AlphaFoldDB" id="A0A1G1V846"/>
<dbReference type="InterPro" id="IPR048631">
    <property type="entry name" value="SecD_1st"/>
</dbReference>
<evidence type="ECO:0000256" key="2">
    <source>
        <dbReference type="ARBA" id="ARBA00022448"/>
    </source>
</evidence>
<feature type="domain" description="SecDF P1 head subdomain" evidence="12">
    <location>
        <begin position="131"/>
        <end position="226"/>
    </location>
</feature>
<dbReference type="EMBL" id="MHBZ01000014">
    <property type="protein sequence ID" value="OGY11628.1"/>
    <property type="molecule type" value="Genomic_DNA"/>
</dbReference>
<feature type="domain" description="Protein translocase subunit SecDF P1" evidence="11">
    <location>
        <begin position="52"/>
        <end position="110"/>
    </location>
</feature>
<comment type="similarity">
    <text evidence="9">Belongs to the SecD/SecF family. SecD subfamily.</text>
</comment>